<keyword evidence="3" id="KW-0695">RNA-directed DNA polymerase</keyword>
<comment type="caution">
    <text evidence="3">The sequence shown here is derived from an EMBL/GenBank/DDBJ whole genome shotgun (WGS) entry which is preliminary data.</text>
</comment>
<proteinExistence type="predicted"/>
<gene>
    <name evidence="3" type="ORF">E5676_scaffold832G00600</name>
    <name evidence="2" type="ORF">E6C27_scaffold379G001130</name>
</gene>
<evidence type="ECO:0000313" key="4">
    <source>
        <dbReference type="Proteomes" id="UP000321393"/>
    </source>
</evidence>
<dbReference type="AlphaFoldDB" id="A0A5D3CPT4"/>
<evidence type="ECO:0000313" key="2">
    <source>
        <dbReference type="EMBL" id="KAA0037200.1"/>
    </source>
</evidence>
<evidence type="ECO:0000313" key="5">
    <source>
        <dbReference type="Proteomes" id="UP000321947"/>
    </source>
</evidence>
<dbReference type="OrthoDB" id="1745225at2759"/>
<dbReference type="EMBL" id="SSTD01009720">
    <property type="protein sequence ID" value="TYK13873.1"/>
    <property type="molecule type" value="Genomic_DNA"/>
</dbReference>
<feature type="region of interest" description="Disordered" evidence="1">
    <location>
        <begin position="1"/>
        <end position="23"/>
    </location>
</feature>
<keyword evidence="3" id="KW-0548">Nucleotidyltransferase</keyword>
<name>A0A5D3CPT4_CUCMM</name>
<sequence length="284" mass="30787">MGQPSPPSAQPSDQKPLHTWPLSGAWGHAPPSVNLTTHPIHFYALSLVQPSHPSSHPLPHAPPIDVGQQTSKLSNLYSSANLNNGIPRISVGNSIVGPQEVTNAPSTSNKTQGVSMLERLPAPLNQLALLLAKPVSYSKCHCLVSFSEYFVSYTPYAGNEKIRIADGSLAPIVGKGQIVLFDGFSLQNVLHDLSSGRTIDTAQHSRGLYILNDDTSNSSISTTSLLSSYFSTSKHNFMLWHFRQNNIGFLFLHNHINPHNRLLSSIVTFGVPPKSPPHLEKGGL</sequence>
<organism evidence="3 5">
    <name type="scientific">Cucumis melo var. makuwa</name>
    <name type="common">Oriental melon</name>
    <dbReference type="NCBI Taxonomy" id="1194695"/>
    <lineage>
        <taxon>Eukaryota</taxon>
        <taxon>Viridiplantae</taxon>
        <taxon>Streptophyta</taxon>
        <taxon>Embryophyta</taxon>
        <taxon>Tracheophyta</taxon>
        <taxon>Spermatophyta</taxon>
        <taxon>Magnoliopsida</taxon>
        <taxon>eudicotyledons</taxon>
        <taxon>Gunneridae</taxon>
        <taxon>Pentapetalae</taxon>
        <taxon>rosids</taxon>
        <taxon>fabids</taxon>
        <taxon>Cucurbitales</taxon>
        <taxon>Cucurbitaceae</taxon>
        <taxon>Benincaseae</taxon>
        <taxon>Cucumis</taxon>
    </lineage>
</organism>
<dbReference type="EMBL" id="SSTE01019034">
    <property type="protein sequence ID" value="KAA0037200.1"/>
    <property type="molecule type" value="Genomic_DNA"/>
</dbReference>
<dbReference type="Proteomes" id="UP000321947">
    <property type="component" value="Unassembled WGS sequence"/>
</dbReference>
<reference evidence="4 5" key="1">
    <citation type="submission" date="2019-08" db="EMBL/GenBank/DDBJ databases">
        <title>Draft genome sequences of two oriental melons (Cucumis melo L. var makuwa).</title>
        <authorList>
            <person name="Kwon S.-Y."/>
        </authorList>
    </citation>
    <scope>NUCLEOTIDE SEQUENCE [LARGE SCALE GENOMIC DNA]</scope>
    <source>
        <strain evidence="5">cv. Chang Bougi</strain>
        <strain evidence="4">cv. SW 3</strain>
        <tissue evidence="3">Leaf</tissue>
    </source>
</reference>
<dbReference type="Proteomes" id="UP000321393">
    <property type="component" value="Unassembled WGS sequence"/>
</dbReference>
<dbReference type="GO" id="GO:0003964">
    <property type="term" value="F:RNA-directed DNA polymerase activity"/>
    <property type="evidence" value="ECO:0007669"/>
    <property type="project" value="UniProtKB-KW"/>
</dbReference>
<keyword evidence="3" id="KW-0808">Transferase</keyword>
<evidence type="ECO:0000313" key="3">
    <source>
        <dbReference type="EMBL" id="TYK13873.1"/>
    </source>
</evidence>
<protein>
    <submittedName>
        <fullName evidence="3">Reverse transcriptase</fullName>
    </submittedName>
</protein>
<accession>A0A5D3CPT4</accession>
<evidence type="ECO:0000256" key="1">
    <source>
        <dbReference type="SAM" id="MobiDB-lite"/>
    </source>
</evidence>